<evidence type="ECO:0000313" key="7">
    <source>
        <dbReference type="Proteomes" id="UP000256690"/>
    </source>
</evidence>
<feature type="region of interest" description="Disordered" evidence="4">
    <location>
        <begin position="1"/>
        <end position="46"/>
    </location>
</feature>
<feature type="region of interest" description="Disordered" evidence="4">
    <location>
        <begin position="192"/>
        <end position="222"/>
    </location>
</feature>
<proteinExistence type="predicted"/>
<keyword evidence="1" id="KW-0479">Metal-binding</keyword>
<evidence type="ECO:0000256" key="1">
    <source>
        <dbReference type="ARBA" id="ARBA00022723"/>
    </source>
</evidence>
<keyword evidence="3" id="KW-0862">Zinc</keyword>
<comment type="caution">
    <text evidence="6">The sequence shown here is derived from an EMBL/GenBank/DDBJ whole genome shotgun (WGS) entry which is preliminary data.</text>
</comment>
<evidence type="ECO:0000256" key="2">
    <source>
        <dbReference type="ARBA" id="ARBA00022771"/>
    </source>
</evidence>
<dbReference type="OrthoDB" id="8121437at2759"/>
<dbReference type="RefSeq" id="XP_026605132.1">
    <property type="nucleotide sequence ID" value="XM_026746136.1"/>
</dbReference>
<evidence type="ECO:0000313" key="6">
    <source>
        <dbReference type="EMBL" id="RDW83794.1"/>
    </source>
</evidence>
<keyword evidence="2" id="KW-0863">Zinc-finger</keyword>
<name>A0A3D8SCI2_9EURO</name>
<feature type="compositionally biased region" description="Low complexity" evidence="4">
    <location>
        <begin position="23"/>
        <end position="32"/>
    </location>
</feature>
<dbReference type="Proteomes" id="UP000256690">
    <property type="component" value="Unassembled WGS sequence"/>
</dbReference>
<keyword evidence="7" id="KW-1185">Reference proteome</keyword>
<evidence type="ECO:0000259" key="5">
    <source>
        <dbReference type="SMART" id="SM01328"/>
    </source>
</evidence>
<dbReference type="InterPro" id="IPR027377">
    <property type="entry name" value="ZAR1/RTP1-5-like_Znf-3CxxC"/>
</dbReference>
<dbReference type="EMBL" id="PVWQ01000004">
    <property type="protein sequence ID" value="RDW83794.1"/>
    <property type="molecule type" value="Genomic_DNA"/>
</dbReference>
<dbReference type="AlphaFoldDB" id="A0A3D8SCI2"/>
<dbReference type="GO" id="GO:0008270">
    <property type="term" value="F:zinc ion binding"/>
    <property type="evidence" value="ECO:0007669"/>
    <property type="project" value="UniProtKB-KW"/>
</dbReference>
<feature type="domain" description="3CxxC-type" evidence="5">
    <location>
        <begin position="81"/>
        <end position="184"/>
    </location>
</feature>
<gene>
    <name evidence="6" type="ORF">DSM5745_04120</name>
</gene>
<dbReference type="STRING" id="1810919.A0A3D8SCI2"/>
<organism evidence="6 7">
    <name type="scientific">Aspergillus mulundensis</name>
    <dbReference type="NCBI Taxonomy" id="1810919"/>
    <lineage>
        <taxon>Eukaryota</taxon>
        <taxon>Fungi</taxon>
        <taxon>Dikarya</taxon>
        <taxon>Ascomycota</taxon>
        <taxon>Pezizomycotina</taxon>
        <taxon>Eurotiomycetes</taxon>
        <taxon>Eurotiomycetidae</taxon>
        <taxon>Eurotiales</taxon>
        <taxon>Aspergillaceae</taxon>
        <taxon>Aspergillus</taxon>
        <taxon>Aspergillus subgen. Nidulantes</taxon>
    </lineage>
</organism>
<sequence length="222" mass="25224">MESRLSPRPSAPPTTLEAEETPPRTTEPTTKRSSPRKPIPKHSMYPELDSNVAKLLEPHGLTMTFHPIDTDKSTFSRHKTNVVGRFKCPNTTCGHHKWESKSIALSIRLYPDNRYNARVYHQRCSACKWIVRPELDGRDGTYAERIAYRLKKWSGVQVERVYRDPMPPGHALHRAKLCEGCRAGRCKFFKDKRNGSRKGGGKRGDGGQGKGRGKVWDTGVYH</sequence>
<dbReference type="GeneID" id="38114490"/>
<evidence type="ECO:0000256" key="3">
    <source>
        <dbReference type="ARBA" id="ARBA00022833"/>
    </source>
</evidence>
<accession>A0A3D8SCI2</accession>
<reference evidence="6 7" key="1">
    <citation type="journal article" date="2018" name="IMA Fungus">
        <title>IMA Genome-F 9: Draft genome sequence of Annulohypoxylon stygium, Aspergillus mulundensis, Berkeleyomyces basicola (syn. Thielaviopsis basicola), Ceratocystis smalleyi, two Cercospora beticola strains, Coleophoma cylindrospora, Fusarium fracticaudum, Phialophora cf. hyalina, and Morchella septimelata.</title>
        <authorList>
            <person name="Wingfield B.D."/>
            <person name="Bills G.F."/>
            <person name="Dong Y."/>
            <person name="Huang W."/>
            <person name="Nel W.J."/>
            <person name="Swalarsk-Parry B.S."/>
            <person name="Vaghefi N."/>
            <person name="Wilken P.M."/>
            <person name="An Z."/>
            <person name="de Beer Z.W."/>
            <person name="De Vos L."/>
            <person name="Chen L."/>
            <person name="Duong T.A."/>
            <person name="Gao Y."/>
            <person name="Hammerbacher A."/>
            <person name="Kikkert J.R."/>
            <person name="Li Y."/>
            <person name="Li H."/>
            <person name="Li K."/>
            <person name="Li Q."/>
            <person name="Liu X."/>
            <person name="Ma X."/>
            <person name="Naidoo K."/>
            <person name="Pethybridge S.J."/>
            <person name="Sun J."/>
            <person name="Steenkamp E.T."/>
            <person name="van der Nest M.A."/>
            <person name="van Wyk S."/>
            <person name="Wingfield M.J."/>
            <person name="Xiong C."/>
            <person name="Yue Q."/>
            <person name="Zhang X."/>
        </authorList>
    </citation>
    <scope>NUCLEOTIDE SEQUENCE [LARGE SCALE GENOMIC DNA]</scope>
    <source>
        <strain evidence="6 7">DSM 5745</strain>
    </source>
</reference>
<evidence type="ECO:0000256" key="4">
    <source>
        <dbReference type="SAM" id="MobiDB-lite"/>
    </source>
</evidence>
<protein>
    <recommendedName>
        <fullName evidence="5">3CxxC-type domain-containing protein</fullName>
    </recommendedName>
</protein>
<dbReference type="Pfam" id="PF13695">
    <property type="entry name" value="Zn_ribbon_3CxxC"/>
    <property type="match status" value="1"/>
</dbReference>
<dbReference type="SMART" id="SM01328">
    <property type="entry name" value="zf-3CxxC"/>
    <property type="match status" value="1"/>
</dbReference>